<keyword evidence="1" id="KW-0812">Transmembrane</keyword>
<evidence type="ECO:0000313" key="3">
    <source>
        <dbReference type="Proteomes" id="UP001160148"/>
    </source>
</evidence>
<evidence type="ECO:0000313" key="2">
    <source>
        <dbReference type="EMBL" id="CAI6346694.1"/>
    </source>
</evidence>
<gene>
    <name evidence="2" type="ORF">MEUPH1_LOCUS3573</name>
</gene>
<accession>A0AAV0VRA0</accession>
<evidence type="ECO:0000256" key="1">
    <source>
        <dbReference type="SAM" id="Phobius"/>
    </source>
</evidence>
<keyword evidence="1" id="KW-1133">Transmembrane helix</keyword>
<keyword evidence="1" id="KW-0472">Membrane</keyword>
<comment type="caution">
    <text evidence="2">The sequence shown here is derived from an EMBL/GenBank/DDBJ whole genome shotgun (WGS) entry which is preliminary data.</text>
</comment>
<reference evidence="2 3" key="1">
    <citation type="submission" date="2023-01" db="EMBL/GenBank/DDBJ databases">
        <authorList>
            <person name="Whitehead M."/>
        </authorList>
    </citation>
    <scope>NUCLEOTIDE SEQUENCE [LARGE SCALE GENOMIC DNA]</scope>
</reference>
<protein>
    <submittedName>
        <fullName evidence="2">Uncharacterized protein</fullName>
    </submittedName>
</protein>
<organism evidence="2 3">
    <name type="scientific">Macrosiphum euphorbiae</name>
    <name type="common">potato aphid</name>
    <dbReference type="NCBI Taxonomy" id="13131"/>
    <lineage>
        <taxon>Eukaryota</taxon>
        <taxon>Metazoa</taxon>
        <taxon>Ecdysozoa</taxon>
        <taxon>Arthropoda</taxon>
        <taxon>Hexapoda</taxon>
        <taxon>Insecta</taxon>
        <taxon>Pterygota</taxon>
        <taxon>Neoptera</taxon>
        <taxon>Paraneoptera</taxon>
        <taxon>Hemiptera</taxon>
        <taxon>Sternorrhyncha</taxon>
        <taxon>Aphidomorpha</taxon>
        <taxon>Aphidoidea</taxon>
        <taxon>Aphididae</taxon>
        <taxon>Macrosiphini</taxon>
        <taxon>Macrosiphum</taxon>
    </lineage>
</organism>
<dbReference type="AlphaFoldDB" id="A0AAV0VRA0"/>
<keyword evidence="3" id="KW-1185">Reference proteome</keyword>
<name>A0AAV0VRA0_9HEMI</name>
<dbReference type="EMBL" id="CARXXK010000001">
    <property type="protein sequence ID" value="CAI6346694.1"/>
    <property type="molecule type" value="Genomic_DNA"/>
</dbReference>
<sequence>MSKDYARSASNLPLFSTTGLFHSLYLTLNTPHAITGSYLFVQLYSLFRIRLPTRPAKTGWSYATTSIYTAADVENEE</sequence>
<dbReference type="Proteomes" id="UP001160148">
    <property type="component" value="Unassembled WGS sequence"/>
</dbReference>
<feature type="transmembrane region" description="Helical" evidence="1">
    <location>
        <begin position="20"/>
        <end position="41"/>
    </location>
</feature>
<proteinExistence type="predicted"/>